<evidence type="ECO:0000313" key="3">
    <source>
        <dbReference type="EMBL" id="CAI4017084.1"/>
    </source>
</evidence>
<evidence type="ECO:0000313" key="6">
    <source>
        <dbReference type="Proteomes" id="UP001152797"/>
    </source>
</evidence>
<feature type="region of interest" description="Disordered" evidence="1">
    <location>
        <begin position="28"/>
        <end position="88"/>
    </location>
</feature>
<name>A0A9P1GLY7_9DINO</name>
<evidence type="ECO:0000256" key="1">
    <source>
        <dbReference type="SAM" id="MobiDB-lite"/>
    </source>
</evidence>
<evidence type="ECO:0000256" key="2">
    <source>
        <dbReference type="SAM" id="Phobius"/>
    </source>
</evidence>
<dbReference type="AlphaFoldDB" id="A0A9P1GLY7"/>
<comment type="caution">
    <text evidence="3">The sequence shown here is derived from an EMBL/GenBank/DDBJ whole genome shotgun (WGS) entry which is preliminary data.</text>
</comment>
<evidence type="ECO:0000313" key="4">
    <source>
        <dbReference type="EMBL" id="CAL1170459.1"/>
    </source>
</evidence>
<dbReference type="OrthoDB" id="2163268at2759"/>
<dbReference type="Proteomes" id="UP001152797">
    <property type="component" value="Unassembled WGS sequence"/>
</dbReference>
<gene>
    <name evidence="3" type="ORF">C1SCF055_LOCUS41758</name>
</gene>
<sequence length="1065" mass="121150">MRFTFPGEPLLADYDRYDSYDGYDPEVAAERKRAPRLSRPWRPKSESSPEASLESLESRREIRKPRFQDQDHQDHQDHQDYQETKHRKPQVPQRCLRWKPAPVSLLVLVFVALIWMIPYSRDLLEYFEKADRVVLVDGQRYAAVQYFGFNLFTAPGTEVDGCFDIGDDLDQCYLGSTKVKEDVEKRLNIMFEAVERLYASDHWDRSPATLKIFMLPEFYWRGKQGAYRIHRGVEKVLHPTAHWISHRFTHERFKHWLIVDGTVVMAQIADQRYVEMSERPYENISYYNFAPVHVGGTNLTYLRFKHFISGIDFLQMRPEHSRMVPAPPGRSHSFCKEHPRSNGCVYQHLPSHLLEELGFGHDVELPSGLLKIGGLRIGLEICLDHAMGELCEKELKPWERVDVQLIVSAGMNIASGPVCTRPGGPVFLADGFARTEVSLNAFGRGRQSAPMPMKGRRFDVGIDYGADVMVSMQQWLGDSIYKLTGTGFGTRFPGVGTMPGEAMPFKQMSALGDDWLQQLQGFYHTGSYVEAASAQKALDSALAAAGAGGVAKPKVFPTIDIYGPLLVGRRMLPAILKGCGSILILASAVSAAFPGVLGHVSMSSFTSRCFHCDLHSALRGSFSRFFRERGWRAVHLSSHHFLSLDAQHLLKRCCICRSALVEEVYETGFISKQSPSDTQQDRQADLLLPLHHRLRLPLLLQRLQPEQRRAVIARLTQFMSFEGQQMQLERWVLAQSVAQYIDMVWIRCWTFPAPRKSFTVMKEYGKARLEPKNWRYRARKGRSTYEATCAAGPFVLSTRWTANLDLAVKYKQMLQSVRERMEGSSAEIQVYMGPVRSNFAVANWLWASEDALTTGEAGRDAFLCLKEAQRTEKATRNGVGNTVSFKEAIMTELHEHGFTAKELNLTFLTRVGARYWVLRPGLPKIEMTSVGMFDSGAFPQIVSTFRVPTAKLNSHYVGRSLETPRFLAEGPSLERGLMAWQRLRKARLTVFEGACNELSLLSRHSPGELADAWGQLRSVYLDVMEESGHQRQRVLRRLERLEKKQEPRRLKAEQRWSALAALAQL</sequence>
<dbReference type="EMBL" id="CAMXCT010006620">
    <property type="protein sequence ID" value="CAI4017084.1"/>
    <property type="molecule type" value="Genomic_DNA"/>
</dbReference>
<feature type="compositionally biased region" description="Low complexity" evidence="1">
    <location>
        <begin position="46"/>
        <end position="55"/>
    </location>
</feature>
<keyword evidence="2" id="KW-1133">Transmembrane helix</keyword>
<dbReference type="EMBL" id="CAMXCT030006620">
    <property type="protein sequence ID" value="CAL4804396.1"/>
    <property type="molecule type" value="Genomic_DNA"/>
</dbReference>
<accession>A0A9P1GLY7</accession>
<feature type="transmembrane region" description="Helical" evidence="2">
    <location>
        <begin position="101"/>
        <end position="119"/>
    </location>
</feature>
<keyword evidence="2" id="KW-0472">Membrane</keyword>
<keyword evidence="2" id="KW-0812">Transmembrane</keyword>
<organism evidence="3">
    <name type="scientific">Cladocopium goreaui</name>
    <dbReference type="NCBI Taxonomy" id="2562237"/>
    <lineage>
        <taxon>Eukaryota</taxon>
        <taxon>Sar</taxon>
        <taxon>Alveolata</taxon>
        <taxon>Dinophyceae</taxon>
        <taxon>Suessiales</taxon>
        <taxon>Symbiodiniaceae</taxon>
        <taxon>Cladocopium</taxon>
    </lineage>
</organism>
<reference evidence="4" key="2">
    <citation type="submission" date="2024-04" db="EMBL/GenBank/DDBJ databases">
        <authorList>
            <person name="Chen Y."/>
            <person name="Shah S."/>
            <person name="Dougan E. K."/>
            <person name="Thang M."/>
            <person name="Chan C."/>
        </authorList>
    </citation>
    <scope>NUCLEOTIDE SEQUENCE [LARGE SCALE GENOMIC DNA]</scope>
</reference>
<protein>
    <submittedName>
        <fullName evidence="5">Glyceraldehyde-3-phosphate dehydrogenase, chloroplastic</fullName>
    </submittedName>
</protein>
<feature type="compositionally biased region" description="Basic residues" evidence="1">
    <location>
        <begin position="33"/>
        <end position="42"/>
    </location>
</feature>
<dbReference type="EMBL" id="CAMXCT020006620">
    <property type="protein sequence ID" value="CAL1170459.1"/>
    <property type="molecule type" value="Genomic_DNA"/>
</dbReference>
<feature type="compositionally biased region" description="Basic and acidic residues" evidence="1">
    <location>
        <begin position="56"/>
        <end position="84"/>
    </location>
</feature>
<keyword evidence="6" id="KW-1185">Reference proteome</keyword>
<evidence type="ECO:0000313" key="5">
    <source>
        <dbReference type="EMBL" id="CAL4804396.1"/>
    </source>
</evidence>
<reference evidence="3" key="1">
    <citation type="submission" date="2022-10" db="EMBL/GenBank/DDBJ databases">
        <authorList>
            <person name="Chen Y."/>
            <person name="Dougan E. K."/>
            <person name="Chan C."/>
            <person name="Rhodes N."/>
            <person name="Thang M."/>
        </authorList>
    </citation>
    <scope>NUCLEOTIDE SEQUENCE</scope>
</reference>
<proteinExistence type="predicted"/>